<dbReference type="HOGENOM" id="CLU_043473_1_2_0"/>
<dbReference type="KEGG" id="tts:Ththe16_2192"/>
<dbReference type="InterPro" id="IPR036412">
    <property type="entry name" value="HAD-like_sf"/>
</dbReference>
<dbReference type="Pfam" id="PF13344">
    <property type="entry name" value="Hydrolase_6"/>
    <property type="match status" value="1"/>
</dbReference>
<evidence type="ECO:0000313" key="2">
    <source>
        <dbReference type="Proteomes" id="UP000009233"/>
    </source>
</evidence>
<dbReference type="InterPro" id="IPR023214">
    <property type="entry name" value="HAD_sf"/>
</dbReference>
<protein>
    <submittedName>
        <fullName evidence="1">HAD-superfamily hydrolase, subfamily IIA</fullName>
    </submittedName>
</protein>
<organism evidence="1 2">
    <name type="scientific">Thermus thermophilus (strain SG0.5JP17-16)</name>
    <dbReference type="NCBI Taxonomy" id="762633"/>
    <lineage>
        <taxon>Bacteria</taxon>
        <taxon>Thermotogati</taxon>
        <taxon>Deinococcota</taxon>
        <taxon>Deinococci</taxon>
        <taxon>Thermales</taxon>
        <taxon>Thermaceae</taxon>
        <taxon>Thermus</taxon>
    </lineage>
</organism>
<dbReference type="PATRIC" id="fig|762633.3.peg.2196"/>
<dbReference type="SUPFAM" id="SSF56784">
    <property type="entry name" value="HAD-like"/>
    <property type="match status" value="1"/>
</dbReference>
<geneLocation type="plasmid" evidence="1 2">
    <name>pTHTHE1601</name>
</geneLocation>
<reference evidence="1" key="1">
    <citation type="submission" date="2011-05" db="EMBL/GenBank/DDBJ databases">
        <title>Complete sequence of plasmid of Thermus thermophilus SG0.5JP17-16.</title>
        <authorList>
            <consortium name="US DOE Joint Genome Institute"/>
            <person name="Lucas S."/>
            <person name="Han J."/>
            <person name="Lapidus A."/>
            <person name="Cheng J.-F."/>
            <person name="Goodwin L."/>
            <person name="Pitluck S."/>
            <person name="Peters L."/>
            <person name="Mikhailova N."/>
            <person name="Teshima H."/>
            <person name="Han C."/>
            <person name="Tapia R."/>
            <person name="Land M."/>
            <person name="Hauser L."/>
            <person name="Kyrpides N."/>
            <person name="Ivanova N."/>
            <person name="Pagani I."/>
            <person name="Allgaier M."/>
            <person name="Hugenholtz P."/>
            <person name="Singer S."/>
            <person name="Gladden J."/>
            <person name="Woyke T."/>
        </authorList>
    </citation>
    <scope>NUCLEOTIDE SEQUENCE</scope>
    <source>
        <strain evidence="1">SG0.5JP17-16</strain>
        <plasmid evidence="1">pTHTHE1601</plasmid>
    </source>
</reference>
<dbReference type="InterPro" id="IPR006357">
    <property type="entry name" value="HAD-SF_hydro_IIA"/>
</dbReference>
<dbReference type="EMBL" id="CP002778">
    <property type="protein sequence ID" value="AEG34561.1"/>
    <property type="molecule type" value="Genomic_DNA"/>
</dbReference>
<dbReference type="Pfam" id="PF13242">
    <property type="entry name" value="Hydrolase_like"/>
    <property type="match status" value="1"/>
</dbReference>
<keyword evidence="1" id="KW-0614">Plasmid</keyword>
<sequence>MARPGGVILDLDGTLVLGDRPLPGSRELLLGLEEAGVPFAILTNNSSLSARDHAARLARMGLPVLPERLFTSGAFAGRELARALPGRPVYLLGTPSLAAELAEEGVWVSEDGAEAVLVGFDTTLTYVRLARAAALLQRGVPYFATHPDPACPAPEGFLPDAGAILALLEKATGRRPDRVFGKPDPAFLWHAAARLGLPREDLLYVGDRLEVDAALAQAAGVRGALVLGGATRPGDPRLAPYVREGLLVVEDLWALKARLLG</sequence>
<dbReference type="NCBIfam" id="TIGR01460">
    <property type="entry name" value="HAD-SF-IIA"/>
    <property type="match status" value="1"/>
</dbReference>
<dbReference type="AlphaFoldDB" id="F6DJG4"/>
<keyword evidence="1" id="KW-0378">Hydrolase</keyword>
<dbReference type="PANTHER" id="PTHR19288">
    <property type="entry name" value="4-NITROPHENYLPHOSPHATASE-RELATED"/>
    <property type="match status" value="1"/>
</dbReference>
<dbReference type="GO" id="GO:0016791">
    <property type="term" value="F:phosphatase activity"/>
    <property type="evidence" value="ECO:0007669"/>
    <property type="project" value="TreeGrafter"/>
</dbReference>
<dbReference type="GO" id="GO:0005737">
    <property type="term" value="C:cytoplasm"/>
    <property type="evidence" value="ECO:0007669"/>
    <property type="project" value="TreeGrafter"/>
</dbReference>
<evidence type="ECO:0000313" key="1">
    <source>
        <dbReference type="EMBL" id="AEG34561.1"/>
    </source>
</evidence>
<proteinExistence type="predicted"/>
<accession>F6DJG4</accession>
<name>F6DJG4_THETG</name>
<dbReference type="PANTHER" id="PTHR19288:SF46">
    <property type="entry name" value="HALOACID DEHALOGENASE-LIKE HYDROLASE DOMAIN-CONTAINING PROTEIN 2"/>
    <property type="match status" value="1"/>
</dbReference>
<gene>
    <name evidence="1" type="ordered locus">Ththe16_2192</name>
</gene>
<dbReference type="Gene3D" id="3.40.50.1000">
    <property type="entry name" value="HAD superfamily/HAD-like"/>
    <property type="match status" value="2"/>
</dbReference>
<dbReference type="Proteomes" id="UP000009233">
    <property type="component" value="Plasmid pTHTHE1601"/>
</dbReference>